<keyword evidence="3" id="KW-0134">Cell wall</keyword>
<dbReference type="Gene3D" id="2.160.20.10">
    <property type="entry name" value="Single-stranded right-handed beta-helix, Pectin lyase-like"/>
    <property type="match status" value="1"/>
</dbReference>
<dbReference type="GO" id="GO:0005975">
    <property type="term" value="P:carbohydrate metabolic process"/>
    <property type="evidence" value="ECO:0007669"/>
    <property type="project" value="InterPro"/>
</dbReference>
<dbReference type="InterPro" id="IPR000743">
    <property type="entry name" value="Glyco_hydro_28"/>
</dbReference>
<evidence type="ECO:0000256" key="8">
    <source>
        <dbReference type="PROSITE-ProRule" id="PRU10052"/>
    </source>
</evidence>
<keyword evidence="7" id="KW-0961">Cell wall biogenesis/degradation</keyword>
<name>A0A396J7C3_MEDTR</name>
<dbReference type="EC" id="3.2.1.15" evidence="10"/>
<accession>A0A396J7C3</accession>
<dbReference type="SMART" id="SM00710">
    <property type="entry name" value="PbH1"/>
    <property type="match status" value="4"/>
</dbReference>
<dbReference type="PROSITE" id="PS00502">
    <property type="entry name" value="POLYGALACTURONASE"/>
    <property type="match status" value="1"/>
</dbReference>
<dbReference type="PANTHER" id="PTHR31375">
    <property type="match status" value="1"/>
</dbReference>
<comment type="similarity">
    <text evidence="2 9">Belongs to the glycosyl hydrolase 28 family.</text>
</comment>
<evidence type="ECO:0000313" key="10">
    <source>
        <dbReference type="EMBL" id="RHN72814.1"/>
    </source>
</evidence>
<evidence type="ECO:0000256" key="6">
    <source>
        <dbReference type="ARBA" id="ARBA00023295"/>
    </source>
</evidence>
<protein>
    <submittedName>
        <fullName evidence="10">Putative polygalacturonase</fullName>
        <ecNumber evidence="10">3.2.1.15</ecNumber>
    </submittedName>
</protein>
<keyword evidence="4" id="KW-0964">Secreted</keyword>
<evidence type="ECO:0000256" key="9">
    <source>
        <dbReference type="RuleBase" id="RU361169"/>
    </source>
</evidence>
<evidence type="ECO:0000256" key="1">
    <source>
        <dbReference type="ARBA" id="ARBA00004191"/>
    </source>
</evidence>
<organism evidence="10">
    <name type="scientific">Medicago truncatula</name>
    <name type="common">Barrel medic</name>
    <name type="synonym">Medicago tribuloides</name>
    <dbReference type="NCBI Taxonomy" id="3880"/>
    <lineage>
        <taxon>Eukaryota</taxon>
        <taxon>Viridiplantae</taxon>
        <taxon>Streptophyta</taxon>
        <taxon>Embryophyta</taxon>
        <taxon>Tracheophyta</taxon>
        <taxon>Spermatophyta</taxon>
        <taxon>Magnoliopsida</taxon>
        <taxon>eudicotyledons</taxon>
        <taxon>Gunneridae</taxon>
        <taxon>Pentapetalae</taxon>
        <taxon>rosids</taxon>
        <taxon>fabids</taxon>
        <taxon>Fabales</taxon>
        <taxon>Fabaceae</taxon>
        <taxon>Papilionoideae</taxon>
        <taxon>50 kb inversion clade</taxon>
        <taxon>NPAAA clade</taxon>
        <taxon>Hologalegina</taxon>
        <taxon>IRL clade</taxon>
        <taxon>Trifolieae</taxon>
        <taxon>Medicago</taxon>
    </lineage>
</organism>
<dbReference type="Proteomes" id="UP000265566">
    <property type="component" value="Chromosome 2"/>
</dbReference>
<dbReference type="GO" id="GO:0071555">
    <property type="term" value="P:cell wall organization"/>
    <property type="evidence" value="ECO:0007669"/>
    <property type="project" value="UniProtKB-KW"/>
</dbReference>
<dbReference type="SUPFAM" id="SSF51126">
    <property type="entry name" value="Pectin lyase-like"/>
    <property type="match status" value="1"/>
</dbReference>
<feature type="active site" evidence="8">
    <location>
        <position position="211"/>
    </location>
</feature>
<dbReference type="Pfam" id="PF00295">
    <property type="entry name" value="Glyco_hydro_28"/>
    <property type="match status" value="1"/>
</dbReference>
<evidence type="ECO:0000256" key="2">
    <source>
        <dbReference type="ARBA" id="ARBA00008834"/>
    </source>
</evidence>
<dbReference type="FunFam" id="2.160.20.10:FF:000111">
    <property type="entry name" value="Pectin lyase-like superfamily protein"/>
    <property type="match status" value="1"/>
</dbReference>
<gene>
    <name evidence="10" type="ORF">MtrunA17_Chr2g0291841</name>
</gene>
<sequence>MWLILEPNQMVKPIPQNPSLLHGTKLVPSTIYVPHGKFLLGRVTFRGECTNKDISIIIDGTLVAPSDYHVIGEASYWLTFENVSGVKIHGGVLDGKGTSLWDCKNSGKSCPMGAAVSNTWNFNSDNIIITGLTSLNSQMFHIVIRECRNVKVDGVKIIAPKNSPNTDGIHVQSSSDITILKPRIRTGDDCISIGPSTRNLWIEHVECGPGHGISIGSLGWKLNEPGVKNVTVKSTTFTKTQNGFRIKSWGKPSNGFVRHVHFVHATMIDVQNPILIDQHYCPLYKGCSNEASGIMISDVLYKDIQGTSATKVAVRFECSSKQPCRRIKLEDLKLSYKNQVPKALCNHVAGTASGMVQPQSCL</sequence>
<evidence type="ECO:0000256" key="5">
    <source>
        <dbReference type="ARBA" id="ARBA00022801"/>
    </source>
</evidence>
<dbReference type="Gramene" id="rna8574">
    <property type="protein sequence ID" value="RHN72814.1"/>
    <property type="gene ID" value="gene8574"/>
</dbReference>
<comment type="subcellular location">
    <subcellularLocation>
        <location evidence="1">Secreted</location>
        <location evidence="1">Cell wall</location>
    </subcellularLocation>
</comment>
<reference evidence="10" key="1">
    <citation type="journal article" date="2018" name="Nat. Plants">
        <title>Whole-genome landscape of Medicago truncatula symbiotic genes.</title>
        <authorList>
            <person name="Pecrix Y."/>
            <person name="Gamas P."/>
            <person name="Carrere S."/>
        </authorList>
    </citation>
    <scope>NUCLEOTIDE SEQUENCE</scope>
    <source>
        <tissue evidence="10">Leaves</tissue>
    </source>
</reference>
<dbReference type="AlphaFoldDB" id="A0A396J7C3"/>
<dbReference type="InterPro" id="IPR011050">
    <property type="entry name" value="Pectin_lyase_fold/virulence"/>
</dbReference>
<dbReference type="GO" id="GO:0004650">
    <property type="term" value="F:polygalacturonase activity"/>
    <property type="evidence" value="ECO:0007669"/>
    <property type="project" value="UniProtKB-EC"/>
</dbReference>
<keyword evidence="5 9" id="KW-0378">Hydrolase</keyword>
<dbReference type="InterPro" id="IPR006626">
    <property type="entry name" value="PbH1"/>
</dbReference>
<evidence type="ECO:0000256" key="7">
    <source>
        <dbReference type="ARBA" id="ARBA00023316"/>
    </source>
</evidence>
<keyword evidence="6 9" id="KW-0326">Glycosidase</keyword>
<evidence type="ECO:0000256" key="4">
    <source>
        <dbReference type="ARBA" id="ARBA00022525"/>
    </source>
</evidence>
<comment type="caution">
    <text evidence="10">The sequence shown here is derived from an EMBL/GenBank/DDBJ whole genome shotgun (WGS) entry which is preliminary data.</text>
</comment>
<dbReference type="EMBL" id="PSQE01000002">
    <property type="protein sequence ID" value="RHN72814.1"/>
    <property type="molecule type" value="Genomic_DNA"/>
</dbReference>
<evidence type="ECO:0000256" key="3">
    <source>
        <dbReference type="ARBA" id="ARBA00022512"/>
    </source>
</evidence>
<proteinExistence type="inferred from homology"/>
<dbReference type="InterPro" id="IPR012334">
    <property type="entry name" value="Pectin_lyas_fold"/>
</dbReference>